<feature type="compositionally biased region" description="Basic residues" evidence="1">
    <location>
        <begin position="191"/>
        <end position="203"/>
    </location>
</feature>
<keyword evidence="2" id="KW-0456">Lyase</keyword>
<feature type="compositionally biased region" description="Low complexity" evidence="1">
    <location>
        <begin position="387"/>
        <end position="396"/>
    </location>
</feature>
<feature type="compositionally biased region" description="Basic and acidic residues" evidence="1">
    <location>
        <begin position="469"/>
        <end position="481"/>
    </location>
</feature>
<dbReference type="GO" id="GO:0008792">
    <property type="term" value="F:arginine decarboxylase activity"/>
    <property type="evidence" value="ECO:0007669"/>
    <property type="project" value="UniProtKB-EC"/>
</dbReference>
<evidence type="ECO:0000256" key="1">
    <source>
        <dbReference type="SAM" id="MobiDB-lite"/>
    </source>
</evidence>
<proteinExistence type="predicted"/>
<protein>
    <submittedName>
        <fullName evidence="2">Arginine decarboxylase</fullName>
        <ecNumber evidence="2">4.1.1.19</ecNumber>
    </submittedName>
</protein>
<feature type="compositionally biased region" description="Gly residues" evidence="1">
    <location>
        <begin position="308"/>
        <end position="318"/>
    </location>
</feature>
<dbReference type="EC" id="4.1.1.19" evidence="2"/>
<reference evidence="2" key="1">
    <citation type="submission" date="2020-02" db="EMBL/GenBank/DDBJ databases">
        <authorList>
            <person name="Meier V. D."/>
        </authorList>
    </citation>
    <scope>NUCLEOTIDE SEQUENCE</scope>
    <source>
        <strain evidence="2">AVDCRST_MAG73</strain>
    </source>
</reference>
<evidence type="ECO:0000313" key="2">
    <source>
        <dbReference type="EMBL" id="CAA9552689.1"/>
    </source>
</evidence>
<feature type="non-terminal residue" evidence="2">
    <location>
        <position position="490"/>
    </location>
</feature>
<feature type="compositionally biased region" description="Gly residues" evidence="1">
    <location>
        <begin position="427"/>
        <end position="438"/>
    </location>
</feature>
<feature type="compositionally biased region" description="Basic residues" evidence="1">
    <location>
        <begin position="288"/>
        <end position="298"/>
    </location>
</feature>
<feature type="compositionally biased region" description="Gly residues" evidence="1">
    <location>
        <begin position="77"/>
        <end position="86"/>
    </location>
</feature>
<name>A0A6J4UNZ4_9BACT</name>
<dbReference type="EMBL" id="CADCWE010000201">
    <property type="protein sequence ID" value="CAA9552689.1"/>
    <property type="molecule type" value="Genomic_DNA"/>
</dbReference>
<organism evidence="2">
    <name type="scientific">uncultured Thermomicrobiales bacterium</name>
    <dbReference type="NCBI Taxonomy" id="1645740"/>
    <lineage>
        <taxon>Bacteria</taxon>
        <taxon>Pseudomonadati</taxon>
        <taxon>Thermomicrobiota</taxon>
        <taxon>Thermomicrobia</taxon>
        <taxon>Thermomicrobiales</taxon>
        <taxon>environmental samples</taxon>
    </lineage>
</organism>
<accession>A0A6J4UNZ4</accession>
<feature type="compositionally biased region" description="Basic residues" evidence="1">
    <location>
        <begin position="360"/>
        <end position="386"/>
    </location>
</feature>
<feature type="compositionally biased region" description="Gly residues" evidence="1">
    <location>
        <begin position="245"/>
        <end position="255"/>
    </location>
</feature>
<feature type="non-terminal residue" evidence="2">
    <location>
        <position position="1"/>
    </location>
</feature>
<feature type="compositionally biased region" description="Basic residues" evidence="1">
    <location>
        <begin position="109"/>
        <end position="120"/>
    </location>
</feature>
<feature type="compositionally biased region" description="Basic residues" evidence="1">
    <location>
        <begin position="323"/>
        <end position="334"/>
    </location>
</feature>
<sequence>ARSVPGSRPPPRPVAGRPAVLPGGGLRPVLDPRPQTRRRGRSRTPGVIGIRRPSERHPARRRNRRQPLHRRHAGRGRAAGGGGLGRGPRVLSPQRLVGRQPRLPVGRAQPRRRGCRRARHPQIVAGRLDPDRGAAGLRRAAAPPDARRRAGGGGGGYRRGARRPPGRETGCRGQPVLLRGAVRPGRDRPGRPRARRAALRRRGVGTALRLPPRVAAVGDGERRGRRGGQHPQGPRQPDPGRDPAGPGGSDRPGAGGDHRRDGQHHQPVRDDPGLDRRLPAPDGAVRARLARPRDRARRGRPDAAAGVAGRGRAGGGPAGDRRLRPHQIGGRRPRVGNDRVPGRTRPAGAVPGPTGDERPGRRHLPGFRRRHDRKYRAPGRGVRRVGGRAPPTGRAGSHAALLRRGADGGDPGPLAARRLLRPQPGGAAAGCGGRGLGRAGDPVSARDPDSGAGGRRLRRSRRLPGTGRRARDVRVRRRGPDPWHASNLGL</sequence>
<gene>
    <name evidence="2" type="ORF">AVDCRST_MAG73-3085</name>
</gene>
<dbReference type="AlphaFoldDB" id="A0A6J4UNZ4"/>
<feature type="region of interest" description="Disordered" evidence="1">
    <location>
        <begin position="1"/>
        <end position="490"/>
    </location>
</feature>
<feature type="compositionally biased region" description="Low complexity" evidence="1">
    <location>
        <begin position="133"/>
        <end position="144"/>
    </location>
</feature>
<feature type="compositionally biased region" description="Basic and acidic residues" evidence="1">
    <location>
        <begin position="256"/>
        <end position="279"/>
    </location>
</feature>
<feature type="compositionally biased region" description="Basic residues" evidence="1">
    <location>
        <begin position="58"/>
        <end position="75"/>
    </location>
</feature>